<evidence type="ECO:0000313" key="2">
    <source>
        <dbReference type="EMBL" id="RUS90536.1"/>
    </source>
</evidence>
<reference evidence="2 3" key="1">
    <citation type="submission" date="2019-01" db="EMBL/GenBank/DDBJ databases">
        <title>A draft genome assembly of the solar-powered sea slug Elysia chlorotica.</title>
        <authorList>
            <person name="Cai H."/>
            <person name="Li Q."/>
            <person name="Fang X."/>
            <person name="Li J."/>
            <person name="Curtis N.E."/>
            <person name="Altenburger A."/>
            <person name="Shibata T."/>
            <person name="Feng M."/>
            <person name="Maeda T."/>
            <person name="Schwartz J.A."/>
            <person name="Shigenobu S."/>
            <person name="Lundholm N."/>
            <person name="Nishiyama T."/>
            <person name="Yang H."/>
            <person name="Hasebe M."/>
            <person name="Li S."/>
            <person name="Pierce S.K."/>
            <person name="Wang J."/>
        </authorList>
    </citation>
    <scope>NUCLEOTIDE SEQUENCE [LARGE SCALE GENOMIC DNA]</scope>
    <source>
        <strain evidence="2">EC2010</strain>
        <tissue evidence="2">Whole organism of an adult</tissue>
    </source>
</reference>
<dbReference type="AlphaFoldDB" id="A0A3S1CEK7"/>
<dbReference type="Proteomes" id="UP000271974">
    <property type="component" value="Unassembled WGS sequence"/>
</dbReference>
<accession>A0A3S1CEK7</accession>
<evidence type="ECO:0000256" key="1">
    <source>
        <dbReference type="SAM" id="Phobius"/>
    </source>
</evidence>
<feature type="non-terminal residue" evidence="2">
    <location>
        <position position="1"/>
    </location>
</feature>
<dbReference type="EMBL" id="RQTK01000030">
    <property type="protein sequence ID" value="RUS90536.1"/>
    <property type="molecule type" value="Genomic_DNA"/>
</dbReference>
<gene>
    <name evidence="2" type="ORF">EGW08_001713</name>
</gene>
<evidence type="ECO:0000313" key="3">
    <source>
        <dbReference type="Proteomes" id="UP000271974"/>
    </source>
</evidence>
<name>A0A3S1CEK7_ELYCH</name>
<keyword evidence="1" id="KW-0812">Transmembrane</keyword>
<keyword evidence="1" id="KW-0472">Membrane</keyword>
<sequence>DLSEAASLGVSVLWAVVVWCPDACGGDDSDASEPDGSGFESCRWWLWWWWCMVMPPPSAAALWLMVLCGWSAELPMGARECRLLPLLLMLLLLLLMLLLLLVLPLRAKLWWLM</sequence>
<organism evidence="2 3">
    <name type="scientific">Elysia chlorotica</name>
    <name type="common">Eastern emerald elysia</name>
    <name type="synonym">Sea slug</name>
    <dbReference type="NCBI Taxonomy" id="188477"/>
    <lineage>
        <taxon>Eukaryota</taxon>
        <taxon>Metazoa</taxon>
        <taxon>Spiralia</taxon>
        <taxon>Lophotrochozoa</taxon>
        <taxon>Mollusca</taxon>
        <taxon>Gastropoda</taxon>
        <taxon>Heterobranchia</taxon>
        <taxon>Euthyneura</taxon>
        <taxon>Panpulmonata</taxon>
        <taxon>Sacoglossa</taxon>
        <taxon>Placobranchoidea</taxon>
        <taxon>Plakobranchidae</taxon>
        <taxon>Elysia</taxon>
    </lineage>
</organism>
<keyword evidence="3" id="KW-1185">Reference proteome</keyword>
<feature type="transmembrane region" description="Helical" evidence="1">
    <location>
        <begin position="83"/>
        <end position="103"/>
    </location>
</feature>
<feature type="transmembrane region" description="Helical" evidence="1">
    <location>
        <begin position="47"/>
        <end position="71"/>
    </location>
</feature>
<keyword evidence="1" id="KW-1133">Transmembrane helix</keyword>
<proteinExistence type="predicted"/>
<comment type="caution">
    <text evidence="2">The sequence shown here is derived from an EMBL/GenBank/DDBJ whole genome shotgun (WGS) entry which is preliminary data.</text>
</comment>
<protein>
    <submittedName>
        <fullName evidence="2">Uncharacterized protein</fullName>
    </submittedName>
</protein>